<reference evidence="2 3" key="1">
    <citation type="submission" date="2015-07" db="EMBL/GenBank/DDBJ databases">
        <title>The genome of Melipona quadrifasciata.</title>
        <authorList>
            <person name="Pan H."/>
            <person name="Kapheim K."/>
        </authorList>
    </citation>
    <scope>NUCLEOTIDE SEQUENCE [LARGE SCALE GENOMIC DNA]</scope>
    <source>
        <strain evidence="2">0111107301</strain>
        <tissue evidence="2">Whole body</tissue>
    </source>
</reference>
<organism evidence="2 3">
    <name type="scientific">Melipona quadrifasciata</name>
    <dbReference type="NCBI Taxonomy" id="166423"/>
    <lineage>
        <taxon>Eukaryota</taxon>
        <taxon>Metazoa</taxon>
        <taxon>Ecdysozoa</taxon>
        <taxon>Arthropoda</taxon>
        <taxon>Hexapoda</taxon>
        <taxon>Insecta</taxon>
        <taxon>Pterygota</taxon>
        <taxon>Neoptera</taxon>
        <taxon>Endopterygota</taxon>
        <taxon>Hymenoptera</taxon>
        <taxon>Apocrita</taxon>
        <taxon>Aculeata</taxon>
        <taxon>Apoidea</taxon>
        <taxon>Anthophila</taxon>
        <taxon>Apidae</taxon>
        <taxon>Melipona</taxon>
    </lineage>
</organism>
<feature type="compositionally biased region" description="Polar residues" evidence="1">
    <location>
        <begin position="95"/>
        <end position="104"/>
    </location>
</feature>
<name>A0A0M9A686_9HYME</name>
<gene>
    <name evidence="2" type="ORF">WN51_05974</name>
</gene>
<evidence type="ECO:0000256" key="1">
    <source>
        <dbReference type="SAM" id="MobiDB-lite"/>
    </source>
</evidence>
<sequence>MHGESNFAICEAKKRGQVDNRRAWQADNVRPRQAAESSSLLVEDLTKPKPKSKGRKTLVHDLPRVHSITGTIEKNDGQTSSESGRHREKKFSGAVSLSNLYSCR</sequence>
<accession>A0A0M9A686</accession>
<dbReference type="AlphaFoldDB" id="A0A0M9A686"/>
<feature type="compositionally biased region" description="Polar residues" evidence="1">
    <location>
        <begin position="68"/>
        <end position="82"/>
    </location>
</feature>
<keyword evidence="3" id="KW-1185">Reference proteome</keyword>
<dbReference type="Proteomes" id="UP000053105">
    <property type="component" value="Unassembled WGS sequence"/>
</dbReference>
<evidence type="ECO:0000313" key="2">
    <source>
        <dbReference type="EMBL" id="KOX78085.1"/>
    </source>
</evidence>
<dbReference type="EMBL" id="KQ435727">
    <property type="protein sequence ID" value="KOX78085.1"/>
    <property type="molecule type" value="Genomic_DNA"/>
</dbReference>
<feature type="region of interest" description="Disordered" evidence="1">
    <location>
        <begin position="16"/>
        <end position="104"/>
    </location>
</feature>
<feature type="compositionally biased region" description="Basic residues" evidence="1">
    <location>
        <begin position="48"/>
        <end position="57"/>
    </location>
</feature>
<protein>
    <submittedName>
        <fullName evidence="2">Uncharacterized protein</fullName>
    </submittedName>
</protein>
<evidence type="ECO:0000313" key="3">
    <source>
        <dbReference type="Proteomes" id="UP000053105"/>
    </source>
</evidence>
<proteinExistence type="predicted"/>